<comment type="caution">
    <text evidence="5">The sequence shown here is derived from an EMBL/GenBank/DDBJ whole genome shotgun (WGS) entry which is preliminary data.</text>
</comment>
<feature type="binding site" evidence="3">
    <location>
        <position position="102"/>
    </location>
    <ligand>
        <name>shikimate</name>
        <dbReference type="ChEBI" id="CHEBI:36208"/>
    </ligand>
</feature>
<feature type="binding site" evidence="3">
    <location>
        <position position="61"/>
    </location>
    <ligand>
        <name>shikimate</name>
        <dbReference type="ChEBI" id="CHEBI:36208"/>
    </ligand>
</feature>
<dbReference type="InterPro" id="IPR022893">
    <property type="entry name" value="Shikimate_DH_fam"/>
</dbReference>
<dbReference type="SUPFAM" id="SSF51735">
    <property type="entry name" value="NAD(P)-binding Rossmann-fold domains"/>
    <property type="match status" value="1"/>
</dbReference>
<feature type="binding site" evidence="3">
    <location>
        <position position="242"/>
    </location>
    <ligand>
        <name>shikimate</name>
        <dbReference type="ChEBI" id="CHEBI:36208"/>
    </ligand>
</feature>
<feature type="domain" description="Shikimate dehydrogenase substrate binding N-terminal" evidence="4">
    <location>
        <begin position="6"/>
        <end position="88"/>
    </location>
</feature>
<dbReference type="GO" id="GO:0004764">
    <property type="term" value="F:shikimate 3-dehydrogenase (NADP+) activity"/>
    <property type="evidence" value="ECO:0007669"/>
    <property type="project" value="UniProtKB-UniRule"/>
</dbReference>
<dbReference type="Gene3D" id="3.40.50.720">
    <property type="entry name" value="NAD(P)-binding Rossmann-like Domain"/>
    <property type="match status" value="1"/>
</dbReference>
<comment type="catalytic activity">
    <reaction evidence="3">
        <text>shikimate + NADP(+) = 3-dehydroshikimate + NADPH + H(+)</text>
        <dbReference type="Rhea" id="RHEA:17737"/>
        <dbReference type="ChEBI" id="CHEBI:15378"/>
        <dbReference type="ChEBI" id="CHEBI:16630"/>
        <dbReference type="ChEBI" id="CHEBI:36208"/>
        <dbReference type="ChEBI" id="CHEBI:57783"/>
        <dbReference type="ChEBI" id="CHEBI:58349"/>
        <dbReference type="EC" id="1.1.1.25"/>
    </reaction>
</comment>
<dbReference type="EC" id="1.1.1.25" evidence="3"/>
<accession>A0A926HNC1</accession>
<comment type="similarity">
    <text evidence="3">Belongs to the shikimate dehydrogenase family.</text>
</comment>
<dbReference type="GO" id="GO:0005829">
    <property type="term" value="C:cytosol"/>
    <property type="evidence" value="ECO:0007669"/>
    <property type="project" value="TreeGrafter"/>
</dbReference>
<evidence type="ECO:0000259" key="4">
    <source>
        <dbReference type="Pfam" id="PF08501"/>
    </source>
</evidence>
<dbReference type="PANTHER" id="PTHR21089:SF1">
    <property type="entry name" value="BIFUNCTIONAL 3-DEHYDROQUINATE DEHYDRATASE_SHIKIMATE DEHYDROGENASE, CHLOROPLASTIC"/>
    <property type="match status" value="1"/>
</dbReference>
<dbReference type="SUPFAM" id="SSF53223">
    <property type="entry name" value="Aminoacid dehydrogenase-like, N-terminal domain"/>
    <property type="match status" value="1"/>
</dbReference>
<dbReference type="InterPro" id="IPR046346">
    <property type="entry name" value="Aminoacid_DH-like_N_sf"/>
</dbReference>
<evidence type="ECO:0000256" key="3">
    <source>
        <dbReference type="HAMAP-Rule" id="MF_00222"/>
    </source>
</evidence>
<evidence type="ECO:0000313" key="6">
    <source>
        <dbReference type="Proteomes" id="UP000654279"/>
    </source>
</evidence>
<keyword evidence="3" id="KW-0521">NADP</keyword>
<feature type="active site" description="Proton acceptor" evidence="3">
    <location>
        <position position="65"/>
    </location>
</feature>
<dbReference type="AlphaFoldDB" id="A0A926HNC1"/>
<dbReference type="InterPro" id="IPR036291">
    <property type="entry name" value="NAD(P)-bd_dom_sf"/>
</dbReference>
<comment type="pathway">
    <text evidence="1 3">Metabolic intermediate biosynthesis; chorismate biosynthesis; chorismate from D-erythrose 4-phosphate and phosphoenolpyruvate: step 4/7.</text>
</comment>
<proteinExistence type="inferred from homology"/>
<evidence type="ECO:0000256" key="2">
    <source>
        <dbReference type="ARBA" id="ARBA00023141"/>
    </source>
</evidence>
<feature type="binding site" evidence="3">
    <location>
        <position position="86"/>
    </location>
    <ligand>
        <name>shikimate</name>
        <dbReference type="ChEBI" id="CHEBI:36208"/>
    </ligand>
</feature>
<feature type="binding site" evidence="3">
    <location>
        <begin position="14"/>
        <end position="16"/>
    </location>
    <ligand>
        <name>shikimate</name>
        <dbReference type="ChEBI" id="CHEBI:36208"/>
    </ligand>
</feature>
<dbReference type="HAMAP" id="MF_00222">
    <property type="entry name" value="Shikimate_DH_AroE"/>
    <property type="match status" value="1"/>
</dbReference>
<dbReference type="Pfam" id="PF08501">
    <property type="entry name" value="Shikimate_dh_N"/>
    <property type="match status" value="1"/>
</dbReference>
<dbReference type="InterPro" id="IPR013708">
    <property type="entry name" value="Shikimate_DH-bd_N"/>
</dbReference>
<feature type="binding site" evidence="3">
    <location>
        <position position="235"/>
    </location>
    <ligand>
        <name>NADP(+)</name>
        <dbReference type="ChEBI" id="CHEBI:58349"/>
    </ligand>
</feature>
<gene>
    <name evidence="3" type="primary">aroE</name>
    <name evidence="5" type="ORF">H8699_06040</name>
</gene>
<comment type="subunit">
    <text evidence="3">Homodimer.</text>
</comment>
<dbReference type="PANTHER" id="PTHR21089">
    <property type="entry name" value="SHIKIMATE DEHYDROGENASE"/>
    <property type="match status" value="1"/>
</dbReference>
<comment type="caution">
    <text evidence="3">Lacks conserved residue(s) required for the propagation of feature annotation.</text>
</comment>
<feature type="binding site" evidence="3">
    <location>
        <position position="212"/>
    </location>
    <ligand>
        <name>NADP(+)</name>
        <dbReference type="ChEBI" id="CHEBI:58349"/>
    </ligand>
</feature>
<dbReference type="GO" id="GO:0050661">
    <property type="term" value="F:NADP binding"/>
    <property type="evidence" value="ECO:0007669"/>
    <property type="project" value="TreeGrafter"/>
</dbReference>
<dbReference type="GO" id="GO:0008652">
    <property type="term" value="P:amino acid biosynthetic process"/>
    <property type="evidence" value="ECO:0007669"/>
    <property type="project" value="UniProtKB-KW"/>
</dbReference>
<dbReference type="GO" id="GO:0009423">
    <property type="term" value="P:chorismate biosynthetic process"/>
    <property type="evidence" value="ECO:0007669"/>
    <property type="project" value="UniProtKB-UniRule"/>
</dbReference>
<evidence type="ECO:0000256" key="1">
    <source>
        <dbReference type="ARBA" id="ARBA00004871"/>
    </source>
</evidence>
<dbReference type="Gene3D" id="3.40.50.10860">
    <property type="entry name" value="Leucine Dehydrogenase, chain A, domain 1"/>
    <property type="match status" value="1"/>
</dbReference>
<feature type="binding site" evidence="3">
    <location>
        <begin position="126"/>
        <end position="130"/>
    </location>
    <ligand>
        <name>NADP(+)</name>
        <dbReference type="ChEBI" id="CHEBI:58349"/>
    </ligand>
</feature>
<organism evidence="5 6">
    <name type="scientific">Luoshenia tenuis</name>
    <dbReference type="NCBI Taxonomy" id="2763654"/>
    <lineage>
        <taxon>Bacteria</taxon>
        <taxon>Bacillati</taxon>
        <taxon>Bacillota</taxon>
        <taxon>Clostridia</taxon>
        <taxon>Christensenellales</taxon>
        <taxon>Christensenellaceae</taxon>
        <taxon>Luoshenia</taxon>
    </lineage>
</organism>
<dbReference type="Proteomes" id="UP000654279">
    <property type="component" value="Unassembled WGS sequence"/>
</dbReference>
<sequence length="273" mass="29390">MEFYGLIGEKLGHSYSPQIQQRLLELLGVQGGYKLFEIPKDKIGGAAAAIRLLGIKGVNVTIPYKQELLRQVDALSPEAEALGAVNTLLLQEDGSLYGANTDYFGFGRMLASADIPVRGKVCVVLGAGGASKAVLAYLKDAGARMIYLVSRDPARPVSLPNGVCVTHVGYSQLDALKGDVLINTTPVGMYPNTGISPVAPEVIAQFDALVDLIYNPTETEFLRLGRGMGKTTCDGLYMLVAQAAKSQEIWQGRPVEEAVIRQIYGEMKEELAR</sequence>
<reference evidence="5" key="1">
    <citation type="submission" date="2020-08" db="EMBL/GenBank/DDBJ databases">
        <title>Genome public.</title>
        <authorList>
            <person name="Liu C."/>
            <person name="Sun Q."/>
        </authorList>
    </citation>
    <scope>NUCLEOTIDE SEQUENCE</scope>
    <source>
        <strain evidence="5">NSJ-44</strain>
    </source>
</reference>
<dbReference type="RefSeq" id="WP_249284901.1">
    <property type="nucleotide sequence ID" value="NZ_JACRSO010000002.1"/>
</dbReference>
<name>A0A926HNC1_9FIRM</name>
<dbReference type="GO" id="GO:0019632">
    <property type="term" value="P:shikimate metabolic process"/>
    <property type="evidence" value="ECO:0007669"/>
    <property type="project" value="TreeGrafter"/>
</dbReference>
<dbReference type="GO" id="GO:0009073">
    <property type="term" value="P:aromatic amino acid family biosynthetic process"/>
    <property type="evidence" value="ECO:0007669"/>
    <property type="project" value="UniProtKB-KW"/>
</dbReference>
<keyword evidence="2 3" id="KW-0057">Aromatic amino acid biosynthesis</keyword>
<keyword evidence="3" id="KW-0560">Oxidoreductase</keyword>
<protein>
    <recommendedName>
        <fullName evidence="3">Shikimate dehydrogenase (NADP(+))</fullName>
        <shortName evidence="3">SDH</shortName>
        <ecNumber evidence="3">1.1.1.25</ecNumber>
    </recommendedName>
</protein>
<feature type="binding site" evidence="3">
    <location>
        <position position="214"/>
    </location>
    <ligand>
        <name>shikimate</name>
        <dbReference type="ChEBI" id="CHEBI:36208"/>
    </ligand>
</feature>
<keyword evidence="3" id="KW-0028">Amino-acid biosynthesis</keyword>
<evidence type="ECO:0000313" key="5">
    <source>
        <dbReference type="EMBL" id="MBC8528981.1"/>
    </source>
</evidence>
<keyword evidence="6" id="KW-1185">Reference proteome</keyword>
<comment type="function">
    <text evidence="3">Involved in the biosynthesis of the chorismate, which leads to the biosynthesis of aromatic amino acids. Catalyzes the reversible NADPH linked reduction of 3-dehydroshikimate (DHSA) to yield shikimate (SA).</text>
</comment>
<dbReference type="CDD" id="cd01065">
    <property type="entry name" value="NAD_bind_Shikimate_DH"/>
    <property type="match status" value="1"/>
</dbReference>
<dbReference type="EMBL" id="JACRSO010000002">
    <property type="protein sequence ID" value="MBC8528981.1"/>
    <property type="molecule type" value="Genomic_DNA"/>
</dbReference>